<dbReference type="SMART" id="SM00186">
    <property type="entry name" value="FBG"/>
    <property type="match status" value="1"/>
</dbReference>
<feature type="region of interest" description="Disordered" evidence="1">
    <location>
        <begin position="95"/>
        <end position="121"/>
    </location>
</feature>
<dbReference type="WBParaSite" id="maker-uti_cns_0008696-snap-gene-0.3-mRNA-1">
    <property type="protein sequence ID" value="maker-uti_cns_0008696-snap-gene-0.3-mRNA-1"/>
    <property type="gene ID" value="maker-uti_cns_0008696-snap-gene-0.3"/>
</dbReference>
<dbReference type="InterPro" id="IPR002181">
    <property type="entry name" value="Fibrinogen_a/b/g_C_dom"/>
</dbReference>
<dbReference type="SUPFAM" id="SSF56496">
    <property type="entry name" value="Fibrinogen C-terminal domain-like"/>
    <property type="match status" value="1"/>
</dbReference>
<dbReference type="Proteomes" id="UP000095280">
    <property type="component" value="Unplaced"/>
</dbReference>
<evidence type="ECO:0000259" key="2">
    <source>
        <dbReference type="PROSITE" id="PS51406"/>
    </source>
</evidence>
<dbReference type="Gene3D" id="3.90.215.10">
    <property type="entry name" value="Gamma Fibrinogen, chain A, domain 1"/>
    <property type="match status" value="2"/>
</dbReference>
<evidence type="ECO:0000256" key="1">
    <source>
        <dbReference type="SAM" id="MobiDB-lite"/>
    </source>
</evidence>
<organism evidence="3 4">
    <name type="scientific">Macrostomum lignano</name>
    <dbReference type="NCBI Taxonomy" id="282301"/>
    <lineage>
        <taxon>Eukaryota</taxon>
        <taxon>Metazoa</taxon>
        <taxon>Spiralia</taxon>
        <taxon>Lophotrochozoa</taxon>
        <taxon>Platyhelminthes</taxon>
        <taxon>Rhabditophora</taxon>
        <taxon>Macrostomorpha</taxon>
        <taxon>Macrostomida</taxon>
        <taxon>Macrostomidae</taxon>
        <taxon>Macrostomum</taxon>
    </lineage>
</organism>
<reference evidence="4" key="1">
    <citation type="submission" date="2016-11" db="UniProtKB">
        <authorList>
            <consortium name="WormBaseParasite"/>
        </authorList>
    </citation>
    <scope>IDENTIFICATION</scope>
</reference>
<protein>
    <submittedName>
        <fullName evidence="4">Fibrinogen C-terminal domain-containing protein</fullName>
    </submittedName>
</protein>
<dbReference type="InterPro" id="IPR050373">
    <property type="entry name" value="Fibrinogen_C-term_domain"/>
</dbReference>
<dbReference type="PANTHER" id="PTHR19143">
    <property type="entry name" value="FIBRINOGEN/TENASCIN/ANGIOPOEITIN"/>
    <property type="match status" value="1"/>
</dbReference>
<evidence type="ECO:0000313" key="3">
    <source>
        <dbReference type="Proteomes" id="UP000095280"/>
    </source>
</evidence>
<dbReference type="Pfam" id="PF00147">
    <property type="entry name" value="Fibrinogen_C"/>
    <property type="match status" value="2"/>
</dbReference>
<feature type="domain" description="Fibrinogen C-terminal" evidence="2">
    <location>
        <begin position="52"/>
        <end position="121"/>
    </location>
</feature>
<accession>A0A1I8HXV9</accession>
<keyword evidence="3" id="KW-1185">Reference proteome</keyword>
<dbReference type="GO" id="GO:0005615">
    <property type="term" value="C:extracellular space"/>
    <property type="evidence" value="ECO:0007669"/>
    <property type="project" value="TreeGrafter"/>
</dbReference>
<dbReference type="InterPro" id="IPR014716">
    <property type="entry name" value="Fibrinogen_a/b/g_C_1"/>
</dbReference>
<dbReference type="InterPro" id="IPR036056">
    <property type="entry name" value="Fibrinogen-like_C"/>
</dbReference>
<sequence>PDAGIKPSWSTSFVQLGSRRFVIIQQRSNGRLSFERNWTEYENGFGDAEEFWVAEYSHFSVAGSDTNYVMTYKAYLSGHSNTTGDSLSTHKGMQFSTMDRDNDKKSGSCSKTRGNAGWWLN</sequence>
<name>A0A1I8HXV9_9PLAT</name>
<dbReference type="AlphaFoldDB" id="A0A1I8HXV9"/>
<dbReference type="PROSITE" id="PS51406">
    <property type="entry name" value="FIBRINOGEN_C_2"/>
    <property type="match status" value="1"/>
</dbReference>
<evidence type="ECO:0000313" key="4">
    <source>
        <dbReference type="WBParaSite" id="maker-uti_cns_0008696-snap-gene-0.3-mRNA-1"/>
    </source>
</evidence>
<proteinExistence type="predicted"/>